<feature type="domain" description="HTH hxlR-type" evidence="4">
    <location>
        <begin position="30"/>
        <end position="129"/>
    </location>
</feature>
<evidence type="ECO:0000256" key="2">
    <source>
        <dbReference type="ARBA" id="ARBA00023125"/>
    </source>
</evidence>
<dbReference type="Gene3D" id="1.10.10.10">
    <property type="entry name" value="Winged helix-like DNA-binding domain superfamily/Winged helix DNA-binding domain"/>
    <property type="match status" value="1"/>
</dbReference>
<dbReference type="PANTHER" id="PTHR33204:SF18">
    <property type="entry name" value="TRANSCRIPTIONAL REGULATORY PROTEIN"/>
    <property type="match status" value="1"/>
</dbReference>
<evidence type="ECO:0000256" key="3">
    <source>
        <dbReference type="ARBA" id="ARBA00023163"/>
    </source>
</evidence>
<dbReference type="Pfam" id="PF01638">
    <property type="entry name" value="HxlR"/>
    <property type="match status" value="1"/>
</dbReference>
<keyword evidence="2" id="KW-0238">DNA-binding</keyword>
<dbReference type="InterPro" id="IPR002577">
    <property type="entry name" value="HTH_HxlR"/>
</dbReference>
<dbReference type="STRING" id="1777.AWC07_25510"/>
<dbReference type="GO" id="GO:0003677">
    <property type="term" value="F:DNA binding"/>
    <property type="evidence" value="ECO:0007669"/>
    <property type="project" value="UniProtKB-KW"/>
</dbReference>
<protein>
    <submittedName>
        <fullName evidence="5">HxlR family transcriptional regulator</fullName>
    </submittedName>
</protein>
<sequence>MRDFGVFLAARTRSAPATTDRDGWSAVGECPIEKTMAVVGAKSAMLIMREAYYGTTRFDDFVRRVGITKAATSARLAELVTLGLLARRPYRELGQRSRDEYVLTEAGFDFLPVVFAMFQWGKRHLAGGDRLQLTHLGCGAAAQIEMRCGKGHLVSPSELGIRLVTSG</sequence>
<dbReference type="PROSITE" id="PS51118">
    <property type="entry name" value="HTH_HXLR"/>
    <property type="match status" value="1"/>
</dbReference>
<keyword evidence="1" id="KW-0805">Transcription regulation</keyword>
<name>A0A1X1VXL2_MYCGS</name>
<dbReference type="EMBL" id="LQOX01000062">
    <property type="protein sequence ID" value="ORV74303.1"/>
    <property type="molecule type" value="Genomic_DNA"/>
</dbReference>
<keyword evidence="6" id="KW-1185">Reference proteome</keyword>
<dbReference type="PANTHER" id="PTHR33204">
    <property type="entry name" value="TRANSCRIPTIONAL REGULATOR, MARR FAMILY"/>
    <property type="match status" value="1"/>
</dbReference>
<evidence type="ECO:0000256" key="1">
    <source>
        <dbReference type="ARBA" id="ARBA00023015"/>
    </source>
</evidence>
<reference evidence="5 6" key="1">
    <citation type="submission" date="2016-01" db="EMBL/GenBank/DDBJ databases">
        <title>The new phylogeny of the genus Mycobacterium.</title>
        <authorList>
            <person name="Tarcisio F."/>
            <person name="Conor M."/>
            <person name="Antonella G."/>
            <person name="Elisabetta G."/>
            <person name="Giulia F.S."/>
            <person name="Sara T."/>
            <person name="Anna F."/>
            <person name="Clotilde B."/>
            <person name="Roberto B."/>
            <person name="Veronica D.S."/>
            <person name="Fabio R."/>
            <person name="Monica P."/>
            <person name="Olivier J."/>
            <person name="Enrico T."/>
            <person name="Nicola S."/>
        </authorList>
    </citation>
    <scope>NUCLEOTIDE SEQUENCE [LARGE SCALE GENOMIC DNA]</scope>
    <source>
        <strain evidence="5 6">DSM 43505</strain>
    </source>
</reference>
<gene>
    <name evidence="5" type="ORF">AWC07_25510</name>
</gene>
<accession>A0A1X1VXL2</accession>
<comment type="caution">
    <text evidence="5">The sequence shown here is derived from an EMBL/GenBank/DDBJ whole genome shotgun (WGS) entry which is preliminary data.</text>
</comment>
<dbReference type="SUPFAM" id="SSF46785">
    <property type="entry name" value="Winged helix' DNA-binding domain"/>
    <property type="match status" value="1"/>
</dbReference>
<dbReference type="InterPro" id="IPR036390">
    <property type="entry name" value="WH_DNA-bd_sf"/>
</dbReference>
<evidence type="ECO:0000313" key="5">
    <source>
        <dbReference type="EMBL" id="ORV74303.1"/>
    </source>
</evidence>
<evidence type="ECO:0000259" key="4">
    <source>
        <dbReference type="PROSITE" id="PS51118"/>
    </source>
</evidence>
<dbReference type="InterPro" id="IPR036388">
    <property type="entry name" value="WH-like_DNA-bd_sf"/>
</dbReference>
<keyword evidence="3" id="KW-0804">Transcription</keyword>
<proteinExistence type="predicted"/>
<evidence type="ECO:0000313" key="6">
    <source>
        <dbReference type="Proteomes" id="UP000193738"/>
    </source>
</evidence>
<dbReference type="Proteomes" id="UP000193738">
    <property type="component" value="Unassembled WGS sequence"/>
</dbReference>
<dbReference type="AlphaFoldDB" id="A0A1X1VXL2"/>
<dbReference type="RefSeq" id="WP_051507848.1">
    <property type="nucleotide sequence ID" value="NZ_LQOX01000062.1"/>
</dbReference>
<organism evidence="5 6">
    <name type="scientific">Mycobacterium gastri</name>
    <dbReference type="NCBI Taxonomy" id="1777"/>
    <lineage>
        <taxon>Bacteria</taxon>
        <taxon>Bacillati</taxon>
        <taxon>Actinomycetota</taxon>
        <taxon>Actinomycetes</taxon>
        <taxon>Mycobacteriales</taxon>
        <taxon>Mycobacteriaceae</taxon>
        <taxon>Mycobacterium</taxon>
    </lineage>
</organism>